<evidence type="ECO:0000313" key="6">
    <source>
        <dbReference type="EMBL" id="GLX81252.1"/>
    </source>
</evidence>
<dbReference type="PROSITE" id="PS50883">
    <property type="entry name" value="EAL"/>
    <property type="match status" value="1"/>
</dbReference>
<evidence type="ECO:0000259" key="4">
    <source>
        <dbReference type="PROSITE" id="PS50883"/>
    </source>
</evidence>
<dbReference type="InterPro" id="IPR001633">
    <property type="entry name" value="EAL_dom"/>
</dbReference>
<protein>
    <submittedName>
        <fullName evidence="6">Diguanylate cyclase</fullName>
    </submittedName>
</protein>
<dbReference type="InterPro" id="IPR000160">
    <property type="entry name" value="GGDEF_dom"/>
</dbReference>
<dbReference type="PROSITE" id="PS50112">
    <property type="entry name" value="PAS"/>
    <property type="match status" value="1"/>
</dbReference>
<feature type="domain" description="PAC" evidence="3">
    <location>
        <begin position="1010"/>
        <end position="1062"/>
    </location>
</feature>
<keyword evidence="1" id="KW-0472">Membrane</keyword>
<dbReference type="InterPro" id="IPR035919">
    <property type="entry name" value="EAL_sf"/>
</dbReference>
<dbReference type="InterPro" id="IPR011047">
    <property type="entry name" value="Quinoprotein_ADH-like_sf"/>
</dbReference>
<dbReference type="PANTHER" id="PTHR44757:SF2">
    <property type="entry name" value="BIOFILM ARCHITECTURE MAINTENANCE PROTEIN MBAA"/>
    <property type="match status" value="1"/>
</dbReference>
<gene>
    <name evidence="6" type="ORF">theurythT_07040</name>
</gene>
<proteinExistence type="predicted"/>
<dbReference type="EMBL" id="BSSU01000003">
    <property type="protein sequence ID" value="GLX81252.1"/>
    <property type="molecule type" value="Genomic_DNA"/>
</dbReference>
<dbReference type="Gene3D" id="3.20.20.450">
    <property type="entry name" value="EAL domain"/>
    <property type="match status" value="1"/>
</dbReference>
<evidence type="ECO:0000259" key="3">
    <source>
        <dbReference type="PROSITE" id="PS50113"/>
    </source>
</evidence>
<feature type="domain" description="PAS" evidence="2">
    <location>
        <begin position="940"/>
        <end position="987"/>
    </location>
</feature>
<dbReference type="InterPro" id="IPR043128">
    <property type="entry name" value="Rev_trsase/Diguanyl_cyclase"/>
</dbReference>
<dbReference type="Gene3D" id="2.130.10.10">
    <property type="entry name" value="YVTN repeat-like/Quinoprotein amine dehydrogenase"/>
    <property type="match status" value="2"/>
</dbReference>
<feature type="domain" description="GGDEF" evidence="5">
    <location>
        <begin position="1090"/>
        <end position="1223"/>
    </location>
</feature>
<dbReference type="SMART" id="SM00267">
    <property type="entry name" value="GGDEF"/>
    <property type="match status" value="1"/>
</dbReference>
<keyword evidence="1" id="KW-1133">Transmembrane helix</keyword>
<dbReference type="CDD" id="cd01949">
    <property type="entry name" value="GGDEF"/>
    <property type="match status" value="1"/>
</dbReference>
<dbReference type="NCBIfam" id="TIGR00254">
    <property type="entry name" value="GGDEF"/>
    <property type="match status" value="1"/>
</dbReference>
<dbReference type="CDD" id="cd00130">
    <property type="entry name" value="PAS"/>
    <property type="match status" value="1"/>
</dbReference>
<dbReference type="InterPro" id="IPR013655">
    <property type="entry name" value="PAS_fold_3"/>
</dbReference>
<dbReference type="InterPro" id="IPR011110">
    <property type="entry name" value="Reg_prop"/>
</dbReference>
<dbReference type="Pfam" id="PF00989">
    <property type="entry name" value="PAS"/>
    <property type="match status" value="1"/>
</dbReference>
<accession>A0ABQ6GZF8</accession>
<dbReference type="SMART" id="SM00086">
    <property type="entry name" value="PAC"/>
    <property type="match status" value="2"/>
</dbReference>
<dbReference type="InterPro" id="IPR001610">
    <property type="entry name" value="PAC"/>
</dbReference>
<dbReference type="InterPro" id="IPR000700">
    <property type="entry name" value="PAS-assoc_C"/>
</dbReference>
<dbReference type="SUPFAM" id="SSF55073">
    <property type="entry name" value="Nucleotide cyclase"/>
    <property type="match status" value="1"/>
</dbReference>
<dbReference type="Gene3D" id="2.60.40.10">
    <property type="entry name" value="Immunoglobulins"/>
    <property type="match status" value="1"/>
</dbReference>
<dbReference type="InterPro" id="IPR015943">
    <property type="entry name" value="WD40/YVTN_repeat-like_dom_sf"/>
</dbReference>
<keyword evidence="7" id="KW-1185">Reference proteome</keyword>
<dbReference type="PANTHER" id="PTHR44757">
    <property type="entry name" value="DIGUANYLATE CYCLASE DGCP"/>
    <property type="match status" value="1"/>
</dbReference>
<dbReference type="Proteomes" id="UP001157133">
    <property type="component" value="Unassembled WGS sequence"/>
</dbReference>
<evidence type="ECO:0000259" key="2">
    <source>
        <dbReference type="PROSITE" id="PS50112"/>
    </source>
</evidence>
<dbReference type="Pfam" id="PF08447">
    <property type="entry name" value="PAS_3"/>
    <property type="match status" value="1"/>
</dbReference>
<name>A0ABQ6GZF8_9GAMM</name>
<evidence type="ECO:0000256" key="1">
    <source>
        <dbReference type="SAM" id="Phobius"/>
    </source>
</evidence>
<feature type="transmembrane region" description="Helical" evidence="1">
    <location>
        <begin position="778"/>
        <end position="800"/>
    </location>
</feature>
<dbReference type="PROSITE" id="PS50887">
    <property type="entry name" value="GGDEF"/>
    <property type="match status" value="1"/>
</dbReference>
<dbReference type="SMART" id="SM00052">
    <property type="entry name" value="EAL"/>
    <property type="match status" value="1"/>
</dbReference>
<dbReference type="Gene3D" id="3.30.70.270">
    <property type="match status" value="1"/>
</dbReference>
<dbReference type="InterPro" id="IPR011123">
    <property type="entry name" value="Y_Y_Y"/>
</dbReference>
<dbReference type="InterPro" id="IPR000014">
    <property type="entry name" value="PAS"/>
</dbReference>
<dbReference type="InterPro" id="IPR052155">
    <property type="entry name" value="Biofilm_reg_signaling"/>
</dbReference>
<dbReference type="InterPro" id="IPR013783">
    <property type="entry name" value="Ig-like_fold"/>
</dbReference>
<dbReference type="SUPFAM" id="SSF63829">
    <property type="entry name" value="Calcium-dependent phosphotriesterase"/>
    <property type="match status" value="1"/>
</dbReference>
<evidence type="ECO:0000259" key="5">
    <source>
        <dbReference type="PROSITE" id="PS50887"/>
    </source>
</evidence>
<reference evidence="6 7" key="1">
    <citation type="submission" date="2023-03" db="EMBL/GenBank/DDBJ databases">
        <title>Draft genome sequence of Thalassotalea eurytherma JCM 18482T.</title>
        <authorList>
            <person name="Sawabe T."/>
        </authorList>
    </citation>
    <scope>NUCLEOTIDE SEQUENCE [LARGE SCALE GENOMIC DNA]</scope>
    <source>
        <strain evidence="6 7">JCM 18482</strain>
    </source>
</reference>
<sequence length="1497" mass="170600">MLFSLFKNKLGYFFLLQLLLLVSLSPSISASPFSQELKFDRYSMKDGLSQSFVYSIAEDEEGFIWIATQDGLNRFDGESFKDYKSIVSNPKSIADNFIRKVFIDSDNTLWVGTSSGLSRYDRELDQFTNFYHQEGEVNSLADDVIWDIFEDSSRSLWVSTSLGLHKFNQEEGNFQRIRIRGFESKLREVKKIYQDKKENYWFGTFDNGIYVSNKNLTYTFGLHESNNRFGLSVEANSLFDIRFFEKYYWLATDIGLIRLNDSMTQAKAIDLNLSKSDANLEVDKTVRAIEVVSEDQLWLGTHDGVILLDVYSFETSKQNTKDSYYSLSSDKVYSLFQSKLGKVFIGTKKGLNVFNPPTKLFEHVPINETVETITETDDGNLWFITVGRGLQLLSEDGVIQLPFHFANNVNYLTPSTNNTLLALTNDNEVYQIDSQSLSYKLLSKIDIDLYTSHFNFLTDKQNKLWFTNTQKSLVALDLNTSAQVNLSDIDNIVAIDIYENSIWLLSEQGVYEYTPNISELKKFDLPEELSPYIEISESIKISKSWIWLTSQSNGLIAINRGSKVANIINTELGLINDTINSIEIDQSENAWLTTTKGVSVVNSKTSSVQNFYNDFKLESNEPILSSAELTNDNFLYYGGTDGIHRVDIDKALNLKKEINEPILTNLKVLNKNISPTKNNKSILKSQLSQTDLFTLSHADSPFSIEFVSPNASLNGQLGYKYRLTGLDSNWIETDTNNKRATYTNLSAGLYTFEVQAFDKYHPEIRKSKTIKINILPPWWLSSTAIFAYVLMIMAIVAYFIQQGRYKRQYNLQIKKSEERLKLSLWGSGDEMWDWNISTGKIYRSNIWGILEFPQDGRRNLGTEQTNIHPQDIPRVREALNEHFEDDSTHFEATYRVKGKNEKWMWILDRGKIVERDKSNEPTRMTGTLKDISHIKTAEERLKLFAKCIENISDAVIIYDRQFITVDVNKAYQKITGINRQSMLGKSMKFTRYSETFNQNVKKHLITKGSWHGEIESIRADKELYLTDLNIDVIRDENNNISHFVGVFSDITQRKKTEAELRKLANSDTLTGLPNRSYFQANQAKLVNNKIPHALLVFDLDNFKKINDSMGHEVGDVLLCKVADRMLNVGRKQDSVYRLGGDEFSLIIENTNDIHTITTIAKDILKTIAQPLKLKSQELVLYSSIGIVLFPEDGASPQELLKNADTAMYHAKDQGGNKYQFFSESMNKQAVKRLQIENLIRHGLKEDFFSVFFQPKIEISTGKISGMEALVRFETPTKGIISPGVFIPVSEETGQIIDIGEVVLRKSCVATKKWVEAGLFKGRIAVNLSAVQFTQPNLVKMISDILDETGLEAKYLELEITEGTVMDSPQEAIDTMLQIRAMGIHLSLDDFGTGYSSLAYLKKFPLNTLKIDKAFVDDIELSDQGRNMVATIVTIAHNLGMNVVAEGVETEPQLSFLAGLRCEQMQGYLYSKPLSEKDFQNYLVSYRITDKSTKFITP</sequence>
<dbReference type="Pfam" id="PF07495">
    <property type="entry name" value="Y_Y_Y"/>
    <property type="match status" value="1"/>
</dbReference>
<dbReference type="Pfam" id="PF00990">
    <property type="entry name" value="GGDEF"/>
    <property type="match status" value="1"/>
</dbReference>
<dbReference type="SUPFAM" id="SSF141868">
    <property type="entry name" value="EAL domain-like"/>
    <property type="match status" value="1"/>
</dbReference>
<evidence type="ECO:0000313" key="7">
    <source>
        <dbReference type="Proteomes" id="UP001157133"/>
    </source>
</evidence>
<dbReference type="InterPro" id="IPR029787">
    <property type="entry name" value="Nucleotide_cyclase"/>
</dbReference>
<dbReference type="InterPro" id="IPR013767">
    <property type="entry name" value="PAS_fold"/>
</dbReference>
<feature type="domain" description="EAL" evidence="4">
    <location>
        <begin position="1232"/>
        <end position="1486"/>
    </location>
</feature>
<dbReference type="CDD" id="cd01948">
    <property type="entry name" value="EAL"/>
    <property type="match status" value="1"/>
</dbReference>
<dbReference type="RefSeq" id="WP_284206574.1">
    <property type="nucleotide sequence ID" value="NZ_BSSU01000003.1"/>
</dbReference>
<dbReference type="PROSITE" id="PS50113">
    <property type="entry name" value="PAC"/>
    <property type="match status" value="2"/>
</dbReference>
<dbReference type="Pfam" id="PF07494">
    <property type="entry name" value="Reg_prop"/>
    <property type="match status" value="2"/>
</dbReference>
<dbReference type="NCBIfam" id="TIGR00229">
    <property type="entry name" value="sensory_box"/>
    <property type="match status" value="1"/>
</dbReference>
<dbReference type="InterPro" id="IPR035965">
    <property type="entry name" value="PAS-like_dom_sf"/>
</dbReference>
<dbReference type="Pfam" id="PF00563">
    <property type="entry name" value="EAL"/>
    <property type="match status" value="1"/>
</dbReference>
<dbReference type="Gene3D" id="3.30.450.20">
    <property type="entry name" value="PAS domain"/>
    <property type="match status" value="2"/>
</dbReference>
<feature type="domain" description="PAC" evidence="3">
    <location>
        <begin position="890"/>
        <end position="943"/>
    </location>
</feature>
<organism evidence="6 7">
    <name type="scientific">Thalassotalea eurytherma</name>
    <dbReference type="NCBI Taxonomy" id="1144278"/>
    <lineage>
        <taxon>Bacteria</taxon>
        <taxon>Pseudomonadati</taxon>
        <taxon>Pseudomonadota</taxon>
        <taxon>Gammaproteobacteria</taxon>
        <taxon>Alteromonadales</taxon>
        <taxon>Colwelliaceae</taxon>
        <taxon>Thalassotalea</taxon>
    </lineage>
</organism>
<keyword evidence="1" id="KW-0812">Transmembrane</keyword>
<comment type="caution">
    <text evidence="6">The sequence shown here is derived from an EMBL/GenBank/DDBJ whole genome shotgun (WGS) entry which is preliminary data.</text>
</comment>
<dbReference type="SMART" id="SM00091">
    <property type="entry name" value="PAS"/>
    <property type="match status" value="2"/>
</dbReference>
<dbReference type="SUPFAM" id="SSF55785">
    <property type="entry name" value="PYP-like sensor domain (PAS domain)"/>
    <property type="match status" value="2"/>
</dbReference>
<dbReference type="SUPFAM" id="SSF50998">
    <property type="entry name" value="Quinoprotein alcohol dehydrogenase-like"/>
    <property type="match status" value="1"/>
</dbReference>